<dbReference type="Proteomes" id="UP000694558">
    <property type="component" value="Chromosome 14"/>
</dbReference>
<protein>
    <submittedName>
        <fullName evidence="6">Crystallin, gamma M3</fullName>
    </submittedName>
</protein>
<dbReference type="InterPro" id="IPR011024">
    <property type="entry name" value="G_crystallin-like"/>
</dbReference>
<dbReference type="FunFam" id="2.60.20.10:FF:000003">
    <property type="entry name" value="Crystallin gamma S"/>
    <property type="match status" value="1"/>
</dbReference>
<evidence type="ECO:0000256" key="4">
    <source>
        <dbReference type="ARBA" id="ARBA00022737"/>
    </source>
</evidence>
<dbReference type="Ensembl" id="ENSSMAT00000020416.2">
    <property type="protein sequence ID" value="ENSSMAP00000020169.2"/>
    <property type="gene ID" value="ENSSMAG00000012379.2"/>
</dbReference>
<dbReference type="Pfam" id="PF00030">
    <property type="entry name" value="Crystall"/>
    <property type="match status" value="2"/>
</dbReference>
<dbReference type="PANTHER" id="PTHR11818:SF139">
    <property type="entry name" value="CRYSTALLIN, GAMMA M1-RELATED"/>
    <property type="match status" value="1"/>
</dbReference>
<organism evidence="6 7">
    <name type="scientific">Scophthalmus maximus</name>
    <name type="common">Turbot</name>
    <name type="synonym">Psetta maxima</name>
    <dbReference type="NCBI Taxonomy" id="52904"/>
    <lineage>
        <taxon>Eukaryota</taxon>
        <taxon>Metazoa</taxon>
        <taxon>Chordata</taxon>
        <taxon>Craniata</taxon>
        <taxon>Vertebrata</taxon>
        <taxon>Euteleostomi</taxon>
        <taxon>Actinopterygii</taxon>
        <taxon>Neopterygii</taxon>
        <taxon>Teleostei</taxon>
        <taxon>Neoteleostei</taxon>
        <taxon>Acanthomorphata</taxon>
        <taxon>Carangaria</taxon>
        <taxon>Pleuronectiformes</taxon>
        <taxon>Pleuronectoidei</taxon>
        <taxon>Scophthalmidae</taxon>
        <taxon>Scophthalmus</taxon>
    </lineage>
</organism>
<dbReference type="PROSITE" id="PS50915">
    <property type="entry name" value="CRYSTALLIN_BETA_GAMMA"/>
    <property type="match status" value="3"/>
</dbReference>
<reference evidence="6" key="1">
    <citation type="submission" date="2023-05" db="EMBL/GenBank/DDBJ databases">
        <title>High-quality long-read genome of Scophthalmus maximus.</title>
        <authorList>
            <person name="Lien S."/>
            <person name="Martinez P."/>
        </authorList>
    </citation>
    <scope>NUCLEOTIDE SEQUENCE [LARGE SCALE GENOMIC DNA]</scope>
</reference>
<comment type="similarity">
    <text evidence="2">Belongs to the beta/gamma-crystallin family.</text>
</comment>
<evidence type="ECO:0000256" key="1">
    <source>
        <dbReference type="ARBA" id="ARBA00003689"/>
    </source>
</evidence>
<reference evidence="6" key="2">
    <citation type="submission" date="2025-08" db="UniProtKB">
        <authorList>
            <consortium name="Ensembl"/>
        </authorList>
    </citation>
    <scope>IDENTIFICATION</scope>
</reference>
<evidence type="ECO:0000256" key="2">
    <source>
        <dbReference type="ARBA" id="ARBA00009646"/>
    </source>
</evidence>
<keyword evidence="4" id="KW-0677">Repeat</keyword>
<dbReference type="PANTHER" id="PTHR11818">
    <property type="entry name" value="BETA/GAMMA CRYSTALLIN"/>
    <property type="match status" value="1"/>
</dbReference>
<dbReference type="SMART" id="SM00247">
    <property type="entry name" value="XTALbg"/>
    <property type="match status" value="2"/>
</dbReference>
<evidence type="ECO:0000259" key="5">
    <source>
        <dbReference type="PROSITE" id="PS50915"/>
    </source>
</evidence>
<feature type="domain" description="Beta/gamma crystallin 'Greek key'" evidence="5">
    <location>
        <begin position="129"/>
        <end position="171"/>
    </location>
</feature>
<dbReference type="GO" id="GO:0007601">
    <property type="term" value="P:visual perception"/>
    <property type="evidence" value="ECO:0007669"/>
    <property type="project" value="TreeGrafter"/>
</dbReference>
<dbReference type="Gene3D" id="2.60.20.10">
    <property type="entry name" value="Crystallins"/>
    <property type="match status" value="2"/>
</dbReference>
<dbReference type="AlphaFoldDB" id="A0A8D3ALN9"/>
<feature type="domain" description="Beta/gamma crystallin 'Greek key'" evidence="5">
    <location>
        <begin position="41"/>
        <end position="82"/>
    </location>
</feature>
<evidence type="ECO:0000313" key="7">
    <source>
        <dbReference type="Proteomes" id="UP000694558"/>
    </source>
</evidence>
<gene>
    <name evidence="6" type="primary">LOC118283169</name>
</gene>
<dbReference type="SUPFAM" id="SSF49695">
    <property type="entry name" value="gamma-Crystallin-like"/>
    <property type="match status" value="1"/>
</dbReference>
<dbReference type="InterPro" id="IPR001064">
    <property type="entry name" value="Beta/gamma_crystallin"/>
</dbReference>
<dbReference type="FunFam" id="2.60.20.10:FF:000001">
    <property type="entry name" value="Crystallin gamma S"/>
    <property type="match status" value="1"/>
</dbReference>
<dbReference type="GO" id="GO:0005212">
    <property type="term" value="F:structural constituent of eye lens"/>
    <property type="evidence" value="ECO:0007669"/>
    <property type="project" value="UniProtKB-KW"/>
</dbReference>
<proteinExistence type="inferred from homology"/>
<accession>A0A8D3ALN9</accession>
<keyword evidence="3" id="KW-0273">Eye lens protein</keyword>
<name>A0A8D3ALN9_SCOMX</name>
<dbReference type="PRINTS" id="PR01367">
    <property type="entry name" value="BGCRYSTALLIN"/>
</dbReference>
<evidence type="ECO:0000313" key="6">
    <source>
        <dbReference type="Ensembl" id="ENSSMAP00000020169.2"/>
    </source>
</evidence>
<comment type="function">
    <text evidence="1">Crystallins are the dominant structural components of the vertebrate eye lens.</text>
</comment>
<feature type="domain" description="Beta/gamma crystallin 'Greek key'" evidence="5">
    <location>
        <begin position="2"/>
        <end position="40"/>
    </location>
</feature>
<dbReference type="GO" id="GO:0002088">
    <property type="term" value="P:lens development in camera-type eye"/>
    <property type="evidence" value="ECO:0007669"/>
    <property type="project" value="TreeGrafter"/>
</dbReference>
<evidence type="ECO:0000256" key="3">
    <source>
        <dbReference type="ARBA" id="ARBA00022613"/>
    </source>
</evidence>
<dbReference type="GeneTree" id="ENSGT00940000163148"/>
<dbReference type="InterPro" id="IPR050252">
    <property type="entry name" value="Beta/Gamma-Crystallin"/>
</dbReference>
<sequence length="174" mass="20763">MGKIIFYEDRNFQGRSYECMTDCSDMTSYLSKCSSCRVESGCFVVYDRPNYLGNQYFLRRGEYSDYVAFGMSDSMRSCRLIPQHRGSYRMKIFERENFQGQSHELMDDCDNITERYRMSDCQSCNVMDGHWLMYEQPHYRGRMLYLSPGEYRNMRDAGYSSMRFSSVRRIMDSC</sequence>